<dbReference type="SUPFAM" id="SSF56281">
    <property type="entry name" value="Metallo-hydrolase/oxidoreductase"/>
    <property type="match status" value="1"/>
</dbReference>
<sequence>MKKRGFILIAAVLFVLLLGAAPILAATSFPIYLDGKQLTVDSVTEDGITTIKLRQFAETLGFDVDFKDGKILLTSNKKEEPKESLKITTLAENKNDDHPHLMNEFGFSAYIEYGDDRIIFDTSKEGGFLTNAKTLNIDLGKADALVLSHAHYDHCGGVIPYFNAYDPSGKILYVKDCFFDLADNKYYHDPIGQKFDFTDGTPGYFPVGINFSKADLKAKNVTVEYINADRMRIGKNVTLYGNFHLSSNDEMAPNMLVKDNGQYKLDDFDEEVALAIDTNKGLVIVSGCSHTGILNIVNSIQERSGKKVYAVIGGFHLLDASEEKIQSTIDRFKELGVEEIGLSHCTGPKATQMFQEQMPDRVFINETGSIFEVK</sequence>
<feature type="domain" description="Metallo-beta-lactamase" evidence="1">
    <location>
        <begin position="105"/>
        <end position="168"/>
    </location>
</feature>
<dbReference type="Pfam" id="PF00753">
    <property type="entry name" value="Lactamase_B"/>
    <property type="match status" value="1"/>
</dbReference>
<organism evidence="2">
    <name type="scientific">anaerobic digester metagenome</name>
    <dbReference type="NCBI Taxonomy" id="1263854"/>
    <lineage>
        <taxon>unclassified sequences</taxon>
        <taxon>metagenomes</taxon>
        <taxon>ecological metagenomes</taxon>
    </lineage>
</organism>
<dbReference type="InterPro" id="IPR001279">
    <property type="entry name" value="Metallo-B-lactamas"/>
</dbReference>
<dbReference type="InterPro" id="IPR036866">
    <property type="entry name" value="RibonucZ/Hydroxyglut_hydro"/>
</dbReference>
<dbReference type="PANTHER" id="PTHR13754">
    <property type="entry name" value="METALLO-BETA-LACTAMASE SUPERFAMILY PROTEIN"/>
    <property type="match status" value="1"/>
</dbReference>
<dbReference type="CDD" id="cd07713">
    <property type="entry name" value="DHPS-like_MBL-fold"/>
    <property type="match status" value="1"/>
</dbReference>
<dbReference type="Gene3D" id="3.60.15.10">
    <property type="entry name" value="Ribonuclease Z/Hydroxyacylglutathione hydrolase-like"/>
    <property type="match status" value="1"/>
</dbReference>
<proteinExistence type="predicted"/>
<dbReference type="InterPro" id="IPR041712">
    <property type="entry name" value="DHPS-like_MBL-fold"/>
</dbReference>
<evidence type="ECO:0000313" key="2">
    <source>
        <dbReference type="EMBL" id="VFU19690.1"/>
    </source>
</evidence>
<dbReference type="EMBL" id="CAADRN010000401">
    <property type="protein sequence ID" value="VFU19690.1"/>
    <property type="molecule type" value="Genomic_DNA"/>
</dbReference>
<dbReference type="PANTHER" id="PTHR13754:SF13">
    <property type="entry name" value="METALLO-BETA-LACTAMASE SUPERFAMILY PROTEIN (AFU_ORTHOLOGUE AFUA_3G07630)"/>
    <property type="match status" value="1"/>
</dbReference>
<gene>
    <name evidence="2" type="ORF">SCFA_960009</name>
</gene>
<name>A0A485M8A1_9ZZZZ</name>
<dbReference type="AlphaFoldDB" id="A0A485M8A1"/>
<evidence type="ECO:0000259" key="1">
    <source>
        <dbReference type="Pfam" id="PF00753"/>
    </source>
</evidence>
<protein>
    <submittedName>
        <fullName evidence="2">7, 8-dihydropterin-6-yl-methyl-4-(Beta-D-ribofuranosyl)aminobenzene 5'-phosphate synthase</fullName>
    </submittedName>
</protein>
<accession>A0A485M8A1</accession>
<reference evidence="2" key="1">
    <citation type="submission" date="2019-03" db="EMBL/GenBank/DDBJ databases">
        <authorList>
            <person name="Hao L."/>
        </authorList>
    </citation>
    <scope>NUCLEOTIDE SEQUENCE</scope>
</reference>
<dbReference type="InterPro" id="IPR052926">
    <property type="entry name" value="Metallo-beta-lactamase_dom"/>
</dbReference>
<dbReference type="GO" id="GO:0016740">
    <property type="term" value="F:transferase activity"/>
    <property type="evidence" value="ECO:0007669"/>
    <property type="project" value="TreeGrafter"/>
</dbReference>